<dbReference type="PANTHER" id="PTHR11552">
    <property type="entry name" value="GLUCOSE-METHANOL-CHOLINE GMC OXIDOREDUCTASE"/>
    <property type="match status" value="1"/>
</dbReference>
<evidence type="ECO:0000256" key="5">
    <source>
        <dbReference type="PIRSR" id="PIRSR000137-2"/>
    </source>
</evidence>
<comment type="similarity">
    <text evidence="2 6">Belongs to the GMC oxidoreductase family.</text>
</comment>
<dbReference type="Pfam" id="PF05199">
    <property type="entry name" value="GMC_oxred_C"/>
    <property type="match status" value="1"/>
</dbReference>
<dbReference type="InterPro" id="IPR036188">
    <property type="entry name" value="FAD/NAD-bd_sf"/>
</dbReference>
<evidence type="ECO:0000313" key="10">
    <source>
        <dbReference type="EMBL" id="NYZ61943.1"/>
    </source>
</evidence>
<dbReference type="Proteomes" id="UP000589896">
    <property type="component" value="Unassembled WGS sequence"/>
</dbReference>
<accession>A0A7Z0TZ77</accession>
<feature type="domain" description="Glucose-methanol-choline oxidoreductase N-terminal" evidence="9">
    <location>
        <begin position="281"/>
        <end position="295"/>
    </location>
</feature>
<organism evidence="10 11">
    <name type="scientific">Luteimonas deserti</name>
    <dbReference type="NCBI Taxonomy" id="2752306"/>
    <lineage>
        <taxon>Bacteria</taxon>
        <taxon>Pseudomonadati</taxon>
        <taxon>Pseudomonadota</taxon>
        <taxon>Gammaproteobacteria</taxon>
        <taxon>Lysobacterales</taxon>
        <taxon>Lysobacteraceae</taxon>
        <taxon>Luteimonas</taxon>
    </lineage>
</organism>
<reference evidence="10 11" key="1">
    <citation type="submission" date="2020-07" db="EMBL/GenBank/DDBJ databases">
        <title>isolation of Luteimonas sp. SJ-16.</title>
        <authorList>
            <person name="Huang X.-X."/>
            <person name="Xu L."/>
            <person name="Sun J.-Q."/>
        </authorList>
    </citation>
    <scope>NUCLEOTIDE SEQUENCE [LARGE SCALE GENOMIC DNA]</scope>
    <source>
        <strain evidence="10 11">SJ-16</strain>
    </source>
</reference>
<comment type="caution">
    <text evidence="10">The sequence shown here is derived from an EMBL/GenBank/DDBJ whole genome shotgun (WGS) entry which is preliminary data.</text>
</comment>
<dbReference type="PROSITE" id="PS00623">
    <property type="entry name" value="GMC_OXRED_1"/>
    <property type="match status" value="1"/>
</dbReference>
<keyword evidence="11" id="KW-1185">Reference proteome</keyword>
<dbReference type="SUPFAM" id="SSF51905">
    <property type="entry name" value="FAD/NAD(P)-binding domain"/>
    <property type="match status" value="1"/>
</dbReference>
<name>A0A7Z0TZ77_9GAMM</name>
<dbReference type="InterPro" id="IPR007867">
    <property type="entry name" value="GMC_OxRtase_C"/>
</dbReference>
<comment type="cofactor">
    <cofactor evidence="1 5">
        <name>FAD</name>
        <dbReference type="ChEBI" id="CHEBI:57692"/>
    </cofactor>
</comment>
<evidence type="ECO:0000256" key="3">
    <source>
        <dbReference type="ARBA" id="ARBA00022630"/>
    </source>
</evidence>
<evidence type="ECO:0000256" key="4">
    <source>
        <dbReference type="ARBA" id="ARBA00022827"/>
    </source>
</evidence>
<feature type="binding site" evidence="5">
    <location>
        <begin position="470"/>
        <end position="471"/>
    </location>
    <ligand>
        <name>FAD</name>
        <dbReference type="ChEBI" id="CHEBI:57692"/>
    </ligand>
</feature>
<evidence type="ECO:0000259" key="9">
    <source>
        <dbReference type="PROSITE" id="PS00624"/>
    </source>
</evidence>
<feature type="binding site" evidence="5">
    <location>
        <position position="246"/>
    </location>
    <ligand>
        <name>FAD</name>
        <dbReference type="ChEBI" id="CHEBI:57692"/>
    </ligand>
</feature>
<evidence type="ECO:0000259" key="8">
    <source>
        <dbReference type="PROSITE" id="PS00623"/>
    </source>
</evidence>
<dbReference type="PANTHER" id="PTHR11552:SF147">
    <property type="entry name" value="CHOLINE DEHYDROGENASE, MITOCHONDRIAL"/>
    <property type="match status" value="1"/>
</dbReference>
<sequence length="535" mass="57796">MRTPRDSTPRPDDASGPHHPGHDTASHYDFIICGAGSAGCALAGRLAENPDVRVLLLEAGGSDDLPDIQTPAQWPANLGSERDWGFVAEPNPHLNNRAIPLNMGKVLGGSSSINVMVWARGHQEDWDHYAEHAGDDGWNYRNVLDIYRRIEDWRGLPDPERRGHGGPVHVETARDPQPEALAMVAGAESIGLPVFASPNGAMMEGRGGVAIEDLIVRDGRRASMYRAYVWPKRHQANLTVRTHAQVHRLVFDGRAVTGVEAIVDGRRETFLADREVVLSMGAINTPRVLMQSGIGPEDELHPHGIPVVQHLPGVGRNHQDHVAFGCLFESHAPLAIGHGGSEATLYWKTDATLRLPDIFQCQLGFAVPTPETASRGAPANGWMTFAGLSHPKSRGTLHLTGSAPQDRIRIQANTLSHPDDLRAAKTTIAIAQEIAHAPAFKSLLKREAMPGPLAGAELERYIRDSAITFWHQACTAKMGRDAMSVVDGQLKVYGIDRLRIADASVLPDVPSGNTMAPCVVVGERAAALIKAAHGI</sequence>
<feature type="domain" description="Glucose-methanol-choline oxidoreductase N-terminal" evidence="8">
    <location>
        <begin position="104"/>
        <end position="127"/>
    </location>
</feature>
<evidence type="ECO:0000256" key="6">
    <source>
        <dbReference type="RuleBase" id="RU003968"/>
    </source>
</evidence>
<keyword evidence="3 6" id="KW-0285">Flavoprotein</keyword>
<dbReference type="PROSITE" id="PS00624">
    <property type="entry name" value="GMC_OXRED_2"/>
    <property type="match status" value="1"/>
</dbReference>
<protein>
    <submittedName>
        <fullName evidence="10">GMC family oxidoreductase N-terminal domain-containing protein</fullName>
    </submittedName>
</protein>
<evidence type="ECO:0000256" key="7">
    <source>
        <dbReference type="SAM" id="MobiDB-lite"/>
    </source>
</evidence>
<dbReference type="Pfam" id="PF00732">
    <property type="entry name" value="GMC_oxred_N"/>
    <property type="match status" value="1"/>
</dbReference>
<feature type="region of interest" description="Disordered" evidence="7">
    <location>
        <begin position="1"/>
        <end position="22"/>
    </location>
</feature>
<dbReference type="InterPro" id="IPR012132">
    <property type="entry name" value="GMC_OxRdtase"/>
</dbReference>
<dbReference type="Gene3D" id="3.50.50.60">
    <property type="entry name" value="FAD/NAD(P)-binding domain"/>
    <property type="match status" value="1"/>
</dbReference>
<dbReference type="InterPro" id="IPR000172">
    <property type="entry name" value="GMC_OxRdtase_N"/>
</dbReference>
<gene>
    <name evidence="10" type="ORF">H0E82_04060</name>
</gene>
<dbReference type="PIRSF" id="PIRSF000137">
    <property type="entry name" value="Alcohol_oxidase"/>
    <property type="match status" value="1"/>
</dbReference>
<evidence type="ECO:0000256" key="2">
    <source>
        <dbReference type="ARBA" id="ARBA00010790"/>
    </source>
</evidence>
<keyword evidence="4 5" id="KW-0274">FAD</keyword>
<dbReference type="AlphaFoldDB" id="A0A7Z0TZ77"/>
<evidence type="ECO:0000313" key="11">
    <source>
        <dbReference type="Proteomes" id="UP000589896"/>
    </source>
</evidence>
<proteinExistence type="inferred from homology"/>
<dbReference type="SUPFAM" id="SSF54373">
    <property type="entry name" value="FAD-linked reductases, C-terminal domain"/>
    <property type="match status" value="1"/>
</dbReference>
<dbReference type="EMBL" id="JACCJZ010000010">
    <property type="protein sequence ID" value="NYZ61943.1"/>
    <property type="molecule type" value="Genomic_DNA"/>
</dbReference>
<feature type="binding site" evidence="5">
    <location>
        <position position="106"/>
    </location>
    <ligand>
        <name>FAD</name>
        <dbReference type="ChEBI" id="CHEBI:57692"/>
    </ligand>
</feature>
<dbReference type="GO" id="GO:0016614">
    <property type="term" value="F:oxidoreductase activity, acting on CH-OH group of donors"/>
    <property type="evidence" value="ECO:0007669"/>
    <property type="project" value="InterPro"/>
</dbReference>
<dbReference type="RefSeq" id="WP_180544073.1">
    <property type="nucleotide sequence ID" value="NZ_JACCJZ010000010.1"/>
</dbReference>
<dbReference type="GO" id="GO:0050660">
    <property type="term" value="F:flavin adenine dinucleotide binding"/>
    <property type="evidence" value="ECO:0007669"/>
    <property type="project" value="InterPro"/>
</dbReference>
<evidence type="ECO:0000256" key="1">
    <source>
        <dbReference type="ARBA" id="ARBA00001974"/>
    </source>
</evidence>
<dbReference type="Gene3D" id="3.30.560.10">
    <property type="entry name" value="Glucose Oxidase, domain 3"/>
    <property type="match status" value="1"/>
</dbReference>
<feature type="binding site" evidence="5">
    <location>
        <begin position="114"/>
        <end position="117"/>
    </location>
    <ligand>
        <name>FAD</name>
        <dbReference type="ChEBI" id="CHEBI:57692"/>
    </ligand>
</feature>